<protein>
    <submittedName>
        <fullName evidence="1">Uncharacterized protein</fullName>
    </submittedName>
</protein>
<keyword evidence="2" id="KW-1185">Reference proteome</keyword>
<accession>A0ABD0JW28</accession>
<proteinExistence type="predicted"/>
<dbReference type="EMBL" id="JACVVK020000307">
    <property type="protein sequence ID" value="KAK7479272.1"/>
    <property type="molecule type" value="Genomic_DNA"/>
</dbReference>
<dbReference type="Proteomes" id="UP001519460">
    <property type="component" value="Unassembled WGS sequence"/>
</dbReference>
<organism evidence="1 2">
    <name type="scientific">Batillaria attramentaria</name>
    <dbReference type="NCBI Taxonomy" id="370345"/>
    <lineage>
        <taxon>Eukaryota</taxon>
        <taxon>Metazoa</taxon>
        <taxon>Spiralia</taxon>
        <taxon>Lophotrochozoa</taxon>
        <taxon>Mollusca</taxon>
        <taxon>Gastropoda</taxon>
        <taxon>Caenogastropoda</taxon>
        <taxon>Sorbeoconcha</taxon>
        <taxon>Cerithioidea</taxon>
        <taxon>Batillariidae</taxon>
        <taxon>Batillaria</taxon>
    </lineage>
</organism>
<reference evidence="1 2" key="1">
    <citation type="journal article" date="2023" name="Sci. Data">
        <title>Genome assembly of the Korean intertidal mud-creeper Batillaria attramentaria.</title>
        <authorList>
            <person name="Patra A.K."/>
            <person name="Ho P.T."/>
            <person name="Jun S."/>
            <person name="Lee S.J."/>
            <person name="Kim Y."/>
            <person name="Won Y.J."/>
        </authorList>
    </citation>
    <scope>NUCLEOTIDE SEQUENCE [LARGE SCALE GENOMIC DNA]</scope>
    <source>
        <strain evidence="1">Wonlab-2016</strain>
    </source>
</reference>
<dbReference type="AlphaFoldDB" id="A0ABD0JW28"/>
<gene>
    <name evidence="1" type="ORF">BaRGS_00029520</name>
</gene>
<name>A0ABD0JW28_9CAEN</name>
<comment type="caution">
    <text evidence="1">The sequence shown here is derived from an EMBL/GenBank/DDBJ whole genome shotgun (WGS) entry which is preliminary data.</text>
</comment>
<evidence type="ECO:0000313" key="1">
    <source>
        <dbReference type="EMBL" id="KAK7479272.1"/>
    </source>
</evidence>
<evidence type="ECO:0000313" key="2">
    <source>
        <dbReference type="Proteomes" id="UP001519460"/>
    </source>
</evidence>
<sequence length="72" mass="7783">MQEVWVFKRGLGHGGFPEARLSCADFKVTLPKTVKDFSSTFTDILFVNGLLEPANIVQNETGSCTDDAACTG</sequence>